<evidence type="ECO:0000256" key="5">
    <source>
        <dbReference type="RuleBase" id="RU003733"/>
    </source>
</evidence>
<dbReference type="PIRSF" id="PIRSF000538">
    <property type="entry name" value="GlpK"/>
    <property type="match status" value="1"/>
</dbReference>
<keyword evidence="2" id="KW-0859">Xylose metabolism</keyword>
<evidence type="ECO:0000259" key="6">
    <source>
        <dbReference type="Pfam" id="PF00370"/>
    </source>
</evidence>
<dbReference type="PROSITE" id="PS00445">
    <property type="entry name" value="FGGY_KINASES_2"/>
    <property type="match status" value="1"/>
</dbReference>
<accession>A0A7W4UX64</accession>
<comment type="caution">
    <text evidence="8">The sequence shown here is derived from an EMBL/GenBank/DDBJ whole genome shotgun (WGS) entry which is preliminary data.</text>
</comment>
<organism evidence="8 9">
    <name type="scientific">Leifsonia aquatica</name>
    <name type="common">Corynebacterium aquaticum</name>
    <dbReference type="NCBI Taxonomy" id="144185"/>
    <lineage>
        <taxon>Bacteria</taxon>
        <taxon>Bacillati</taxon>
        <taxon>Actinomycetota</taxon>
        <taxon>Actinomycetes</taxon>
        <taxon>Micrococcales</taxon>
        <taxon>Microbacteriaceae</taxon>
        <taxon>Leifsonia</taxon>
    </lineage>
</organism>
<dbReference type="GO" id="GO:0016301">
    <property type="term" value="F:kinase activity"/>
    <property type="evidence" value="ECO:0007669"/>
    <property type="project" value="UniProtKB-KW"/>
</dbReference>
<sequence length="507" mass="53874">MRASGEAAVIGVDLGTSSTKAVLMTADGRSHGEARAEYRMHSPHSGWNENDPDDWRAAFVEVVSRLGREAAGLGLSVAGIGLVAQRDPFVLLDADGRPLRRAISWTDQRARAQTRRLRERHGDARLVELTGTRPIVGLGLGNLLWSKDEEPDVWARTERAVSPKDYVLGTFGARAETDITTPTRALAYDIAAGEWSREILDPEGVPASLFDAATLRPWEEWGRLCPRDAELLGVPADTILAAGGADDQAATLGGGAVAPGDICLGTGTCSDWRLVLPRYAPDATGTGDTAPHVAPDTFVREVTIDSAGSALRWFRTAICPGLDYAEIIELASLAPRGSAGVRFYPFVDGAQRAPYYLDESSGVFFGITSHHGREHLARAVLEGIAFLYPRTRELLVQGQEVEASDAPLTIVDGEAVSAPWNAMKADILDHPLRATEVTGAAAVGGAVLAAVAAGWFASPAEAAASMVRTRAAVEPDPAGVAEYADIRADYLATFDAIAGAFTRGEQR</sequence>
<reference evidence="8 9" key="1">
    <citation type="submission" date="2020-08" db="EMBL/GenBank/DDBJ databases">
        <title>Sequencing the genomes of 1000 actinobacteria strains.</title>
        <authorList>
            <person name="Klenk H.-P."/>
        </authorList>
    </citation>
    <scope>NUCLEOTIDE SEQUENCE [LARGE SCALE GENOMIC DNA]</scope>
    <source>
        <strain evidence="8 9">DSM 20146</strain>
    </source>
</reference>
<dbReference type="RefSeq" id="WP_183428631.1">
    <property type="nucleotide sequence ID" value="NZ_JACHVP010000003.1"/>
</dbReference>
<name>A0A7W4UX64_LEIAQ</name>
<feature type="domain" description="Carbohydrate kinase FGGY C-terminal" evidence="7">
    <location>
        <begin position="262"/>
        <end position="453"/>
    </location>
</feature>
<dbReference type="GO" id="GO:0016773">
    <property type="term" value="F:phosphotransferase activity, alcohol group as acceptor"/>
    <property type="evidence" value="ECO:0007669"/>
    <property type="project" value="InterPro"/>
</dbReference>
<dbReference type="InterPro" id="IPR018483">
    <property type="entry name" value="Carb_kinase_FGGY_CS"/>
</dbReference>
<evidence type="ECO:0000256" key="3">
    <source>
        <dbReference type="ARBA" id="ARBA00022679"/>
    </source>
</evidence>
<dbReference type="SUPFAM" id="SSF53067">
    <property type="entry name" value="Actin-like ATPase domain"/>
    <property type="match status" value="2"/>
</dbReference>
<dbReference type="GO" id="GO:0042732">
    <property type="term" value="P:D-xylose metabolic process"/>
    <property type="evidence" value="ECO:0007669"/>
    <property type="project" value="UniProtKB-KW"/>
</dbReference>
<evidence type="ECO:0000313" key="8">
    <source>
        <dbReference type="EMBL" id="MBB2967939.1"/>
    </source>
</evidence>
<dbReference type="Gene3D" id="3.30.420.40">
    <property type="match status" value="2"/>
</dbReference>
<keyword evidence="4 5" id="KW-0418">Kinase</keyword>
<dbReference type="Proteomes" id="UP000538196">
    <property type="component" value="Unassembled WGS sequence"/>
</dbReference>
<dbReference type="InterPro" id="IPR000577">
    <property type="entry name" value="Carb_kinase_FGGY"/>
</dbReference>
<dbReference type="InterPro" id="IPR018484">
    <property type="entry name" value="FGGY_N"/>
</dbReference>
<keyword evidence="9" id="KW-1185">Reference proteome</keyword>
<comment type="similarity">
    <text evidence="1 5">Belongs to the FGGY kinase family.</text>
</comment>
<proteinExistence type="inferred from homology"/>
<dbReference type="Pfam" id="PF02782">
    <property type="entry name" value="FGGY_C"/>
    <property type="match status" value="1"/>
</dbReference>
<evidence type="ECO:0000256" key="4">
    <source>
        <dbReference type="ARBA" id="ARBA00022777"/>
    </source>
</evidence>
<dbReference type="Pfam" id="PF00370">
    <property type="entry name" value="FGGY_N"/>
    <property type="match status" value="1"/>
</dbReference>
<evidence type="ECO:0000259" key="7">
    <source>
        <dbReference type="Pfam" id="PF02782"/>
    </source>
</evidence>
<keyword evidence="3 5" id="KW-0808">Transferase</keyword>
<gene>
    <name evidence="8" type="ORF">FHX33_002709</name>
</gene>
<dbReference type="EMBL" id="JACHVP010000003">
    <property type="protein sequence ID" value="MBB2967939.1"/>
    <property type="molecule type" value="Genomic_DNA"/>
</dbReference>
<dbReference type="InterPro" id="IPR050406">
    <property type="entry name" value="FGGY_Carb_Kinase"/>
</dbReference>
<keyword evidence="2" id="KW-0119">Carbohydrate metabolism</keyword>
<protein>
    <submittedName>
        <fullName evidence="8">Sugar (Pentulose or hexulose) kinase</fullName>
    </submittedName>
</protein>
<dbReference type="InterPro" id="IPR043129">
    <property type="entry name" value="ATPase_NBD"/>
</dbReference>
<evidence type="ECO:0000256" key="2">
    <source>
        <dbReference type="ARBA" id="ARBA00022629"/>
    </source>
</evidence>
<feature type="domain" description="Carbohydrate kinase FGGY N-terminal" evidence="6">
    <location>
        <begin position="9"/>
        <end position="253"/>
    </location>
</feature>
<dbReference type="PANTHER" id="PTHR43095">
    <property type="entry name" value="SUGAR KINASE"/>
    <property type="match status" value="1"/>
</dbReference>
<evidence type="ECO:0000256" key="1">
    <source>
        <dbReference type="ARBA" id="ARBA00009156"/>
    </source>
</evidence>
<dbReference type="PANTHER" id="PTHR43095:SF5">
    <property type="entry name" value="XYLULOSE KINASE"/>
    <property type="match status" value="1"/>
</dbReference>
<dbReference type="InterPro" id="IPR018485">
    <property type="entry name" value="FGGY_C"/>
</dbReference>
<evidence type="ECO:0000313" key="9">
    <source>
        <dbReference type="Proteomes" id="UP000538196"/>
    </source>
</evidence>
<dbReference type="AlphaFoldDB" id="A0A7W4UX64"/>